<feature type="active site" evidence="9">
    <location>
        <position position="18"/>
    </location>
</feature>
<dbReference type="Gene3D" id="3.30.420.40">
    <property type="match status" value="1"/>
</dbReference>
<dbReference type="STRING" id="742726.HMPREF9448_01923"/>
<dbReference type="PANTHER" id="PTHR42959:SF1">
    <property type="entry name" value="CARBAMOYLTRANSFERASE HYPF"/>
    <property type="match status" value="1"/>
</dbReference>
<dbReference type="InterPro" id="IPR004421">
    <property type="entry name" value="Carbamoyltransferase_HypF"/>
</dbReference>
<dbReference type="PROSITE" id="PS51163">
    <property type="entry name" value="YRDC"/>
    <property type="match status" value="1"/>
</dbReference>
<dbReference type="Gene3D" id="3.30.420.360">
    <property type="match status" value="1"/>
</dbReference>
<dbReference type="EC" id="6.2.-.-" evidence="8"/>
<evidence type="ECO:0000256" key="8">
    <source>
        <dbReference type="PIRNR" id="PIRNR006256"/>
    </source>
</evidence>
<dbReference type="GO" id="GO:0016743">
    <property type="term" value="F:carboxyl- or carbamoyltransferase activity"/>
    <property type="evidence" value="ECO:0007669"/>
    <property type="project" value="UniProtKB-UniRule"/>
</dbReference>
<dbReference type="InterPro" id="IPR001792">
    <property type="entry name" value="Acylphosphatase-like_dom"/>
</dbReference>
<feature type="domain" description="Acylphosphatase-like" evidence="10">
    <location>
        <begin position="3"/>
        <end position="90"/>
    </location>
</feature>
<dbReference type="AlphaFoldDB" id="K0X6G5"/>
<proteinExistence type="inferred from homology"/>
<keyword evidence="5" id="KW-0863">Zinc-finger</keyword>
<dbReference type="PATRIC" id="fig|742726.3.peg.2020"/>
<keyword evidence="13" id="KW-1185">Reference proteome</keyword>
<evidence type="ECO:0000256" key="7">
    <source>
        <dbReference type="ARBA" id="ARBA00048220"/>
    </source>
</evidence>
<dbReference type="PROSITE" id="PS51160">
    <property type="entry name" value="ACYLPHOSPHATASE_3"/>
    <property type="match status" value="1"/>
</dbReference>
<protein>
    <recommendedName>
        <fullName evidence="8">Carbamoyltransferase</fullName>
        <ecNumber evidence="8">6.2.-.-</ecNumber>
    </recommendedName>
</protein>
<evidence type="ECO:0000313" key="12">
    <source>
        <dbReference type="EMBL" id="EJZ63274.1"/>
    </source>
</evidence>
<dbReference type="EMBL" id="ADLE01000014">
    <property type="protein sequence ID" value="EJZ63274.1"/>
    <property type="molecule type" value="Genomic_DNA"/>
</dbReference>
<dbReference type="InterPro" id="IPR043129">
    <property type="entry name" value="ATPase_NBD"/>
</dbReference>
<organism evidence="12 13">
    <name type="scientific">Barnesiella intestinihominis YIT 11860</name>
    <dbReference type="NCBI Taxonomy" id="742726"/>
    <lineage>
        <taxon>Bacteria</taxon>
        <taxon>Pseudomonadati</taxon>
        <taxon>Bacteroidota</taxon>
        <taxon>Bacteroidia</taxon>
        <taxon>Bacteroidales</taxon>
        <taxon>Barnesiellaceae</taxon>
        <taxon>Barnesiella</taxon>
    </lineage>
</organism>
<dbReference type="SUPFAM" id="SSF54975">
    <property type="entry name" value="Acylphosphatase/BLUF domain-like"/>
    <property type="match status" value="1"/>
</dbReference>
<dbReference type="SUPFAM" id="SSF55821">
    <property type="entry name" value="YrdC/RibB"/>
    <property type="match status" value="1"/>
</dbReference>
<comment type="catalytic activity">
    <reaction evidence="7">
        <text>C-terminal L-cysteinyl-[HypE protein] + carbamoyl phosphate + ATP + H2O = C-terminal S-carboxamide-L-cysteinyl-[HypE protein] + AMP + phosphate + diphosphate + H(+)</text>
        <dbReference type="Rhea" id="RHEA:55636"/>
        <dbReference type="Rhea" id="RHEA-COMP:14247"/>
        <dbReference type="Rhea" id="RHEA-COMP:14392"/>
        <dbReference type="ChEBI" id="CHEBI:15377"/>
        <dbReference type="ChEBI" id="CHEBI:15378"/>
        <dbReference type="ChEBI" id="CHEBI:30616"/>
        <dbReference type="ChEBI" id="CHEBI:33019"/>
        <dbReference type="ChEBI" id="CHEBI:43474"/>
        <dbReference type="ChEBI" id="CHEBI:58228"/>
        <dbReference type="ChEBI" id="CHEBI:76913"/>
        <dbReference type="ChEBI" id="CHEBI:139126"/>
        <dbReference type="ChEBI" id="CHEBI:456215"/>
    </reaction>
</comment>
<keyword evidence="6" id="KW-0862">Zinc</keyword>
<dbReference type="PIRSF" id="PIRSF006256">
    <property type="entry name" value="CMPcnvr_hdrg_mat"/>
    <property type="match status" value="1"/>
</dbReference>
<evidence type="ECO:0000256" key="1">
    <source>
        <dbReference type="ARBA" id="ARBA00004711"/>
    </source>
</evidence>
<accession>K0X6G5</accession>
<dbReference type="InterPro" id="IPR017945">
    <property type="entry name" value="DHBP_synth_RibB-like_a/b_dom"/>
</dbReference>
<dbReference type="GO" id="GO:0051604">
    <property type="term" value="P:protein maturation"/>
    <property type="evidence" value="ECO:0007669"/>
    <property type="project" value="TreeGrafter"/>
</dbReference>
<comment type="pathway">
    <text evidence="1">Protein modification; [NiFe] hydrogenase maturation.</text>
</comment>
<dbReference type="Pfam" id="PF22521">
    <property type="entry name" value="HypF_C_2"/>
    <property type="match status" value="1"/>
</dbReference>
<dbReference type="Pfam" id="PF01300">
    <property type="entry name" value="Sua5_yciO_yrdC"/>
    <property type="match status" value="1"/>
</dbReference>
<evidence type="ECO:0000256" key="6">
    <source>
        <dbReference type="ARBA" id="ARBA00022833"/>
    </source>
</evidence>
<keyword evidence="4" id="KW-0479">Metal-binding</keyword>
<sequence length="770" mass="87002">MNQYHIHVRGLVQGVGFRPYVYRLANEMGLRGYVDNSNDGVLIVLQSTCIQKEKFLKALIKSVPEVASIEHIETVQCRVSKKYESFDIAPSRSSGDEITRISPDIAICSDCLKDRKHQLHRMGYPFINCTHCGPRFSIIEKLPYDRAVTTMSSFGMCDTCREEYADVNDRRFHAQPIACNECGPHYTLRDSEGNEDTVYIRIVSRISDVLSNGGVVALKSLGGYNLICDADNEQAVARIRELKGRYAKPLAVMYRDEREVMVDLNLSDEERKALNSWRRPIVLAEEKVHNAPWLNEGYRSLGVLLPYMAIHYDLFTEAPELRRIVVTSGNMGGRPIVIADEEAHDLFDSKVDSVVSYNRDIYNRVDDSVVQEYDGVCRPIRRSRGYTPEPLRNVQATEGILAVGAEQVSCFAIGKKEDILLGQHIGELSCRENLSFFEESISHFSRMFRFEPRCVVCDLHPDYFATAWGERYAVERHIPVYRVQHHHAHAVAVMAEYALTGDVLALCLDGTGYGDDCTIWGGELIRCSRTEYRRLSHHLYLPMPGGDIAAREPWRMAVSLLYSLYGENMPLPDNFVKRVGEDRIKLVSRMIARRINTPLSSGAGRLFDAVASLLGIADFNRYRSEAPQKLEQVADRSILKIYPFDKDNPLDFSWLVKAVLNDLQKGVPRSEIASAFHRTYAAMWCVELAKQAVRQKLSRVVLCGGVFQNKLLVDILMPMLRQLGLQPYLPASVPCNDAGIAVGQMAVTAAWIEQSMNHNDKRHARVVVGL</sequence>
<comment type="similarity">
    <text evidence="2 8">Belongs to the carbamoyltransferase HypF family.</text>
</comment>
<dbReference type="InterPro" id="IPR006070">
    <property type="entry name" value="Sua5-like_dom"/>
</dbReference>
<dbReference type="InterPro" id="IPR055128">
    <property type="entry name" value="HypF_C_2"/>
</dbReference>
<dbReference type="eggNOG" id="COG0068">
    <property type="taxonomic scope" value="Bacteria"/>
</dbReference>
<feature type="domain" description="YrdC-like" evidence="11">
    <location>
        <begin position="200"/>
        <end position="385"/>
    </location>
</feature>
<dbReference type="SUPFAM" id="SSF53067">
    <property type="entry name" value="Actin-like ATPase domain"/>
    <property type="match status" value="1"/>
</dbReference>
<comment type="caution">
    <text evidence="12">The sequence shown here is derived from an EMBL/GenBank/DDBJ whole genome shotgun (WGS) entry which is preliminary data.</text>
</comment>
<dbReference type="GO" id="GO:0008270">
    <property type="term" value="F:zinc ion binding"/>
    <property type="evidence" value="ECO:0007669"/>
    <property type="project" value="UniProtKB-KW"/>
</dbReference>
<keyword evidence="3" id="KW-0436">Ligase</keyword>
<dbReference type="Proteomes" id="UP000006044">
    <property type="component" value="Unassembled WGS sequence"/>
</dbReference>
<dbReference type="OrthoDB" id="9808093at2"/>
<evidence type="ECO:0000256" key="5">
    <source>
        <dbReference type="ARBA" id="ARBA00022771"/>
    </source>
</evidence>
<dbReference type="Gene3D" id="3.90.870.50">
    <property type="match status" value="1"/>
</dbReference>
<dbReference type="PROSITE" id="PS00150">
    <property type="entry name" value="ACYLPHOSPHATASE_1"/>
    <property type="match status" value="1"/>
</dbReference>
<dbReference type="GO" id="GO:0003725">
    <property type="term" value="F:double-stranded RNA binding"/>
    <property type="evidence" value="ECO:0007669"/>
    <property type="project" value="InterPro"/>
</dbReference>
<dbReference type="GO" id="GO:0016874">
    <property type="term" value="F:ligase activity"/>
    <property type="evidence" value="ECO:0007669"/>
    <property type="project" value="UniProtKB-UniRule"/>
</dbReference>
<dbReference type="UniPathway" id="UPA00335"/>
<keyword evidence="12" id="KW-0808">Transferase</keyword>
<dbReference type="InterPro" id="IPR051060">
    <property type="entry name" value="Carbamoyltrans_HypF-like"/>
</dbReference>
<dbReference type="RefSeq" id="WP_008862332.1">
    <property type="nucleotide sequence ID" value="NZ_JH815205.1"/>
</dbReference>
<dbReference type="NCBIfam" id="TIGR00143">
    <property type="entry name" value="hypF"/>
    <property type="match status" value="1"/>
</dbReference>
<dbReference type="HOGENOM" id="CLU_009164_0_0_10"/>
<dbReference type="Pfam" id="PF17788">
    <property type="entry name" value="HypF_C"/>
    <property type="match status" value="1"/>
</dbReference>
<evidence type="ECO:0000256" key="2">
    <source>
        <dbReference type="ARBA" id="ARBA00008097"/>
    </source>
</evidence>
<evidence type="ECO:0000256" key="9">
    <source>
        <dbReference type="PROSITE-ProRule" id="PRU00520"/>
    </source>
</evidence>
<comment type="catalytic activity">
    <reaction evidence="9">
        <text>an acyl phosphate + H2O = a carboxylate + phosphate + H(+)</text>
        <dbReference type="Rhea" id="RHEA:14965"/>
        <dbReference type="ChEBI" id="CHEBI:15377"/>
        <dbReference type="ChEBI" id="CHEBI:15378"/>
        <dbReference type="ChEBI" id="CHEBI:29067"/>
        <dbReference type="ChEBI" id="CHEBI:43474"/>
        <dbReference type="ChEBI" id="CHEBI:59918"/>
        <dbReference type="EC" id="3.6.1.7"/>
    </reaction>
</comment>
<dbReference type="InterPro" id="IPR036046">
    <property type="entry name" value="Acylphosphatase-like_dom_sf"/>
</dbReference>
<evidence type="ECO:0000256" key="4">
    <source>
        <dbReference type="ARBA" id="ARBA00022723"/>
    </source>
</evidence>
<feature type="active site" evidence="9">
    <location>
        <position position="36"/>
    </location>
</feature>
<dbReference type="Gene3D" id="3.30.110.120">
    <property type="match status" value="1"/>
</dbReference>
<keyword evidence="9" id="KW-0378">Hydrolase</keyword>
<evidence type="ECO:0000259" key="11">
    <source>
        <dbReference type="PROSITE" id="PS51163"/>
    </source>
</evidence>
<dbReference type="InterPro" id="IPR011125">
    <property type="entry name" value="Znf_HypF"/>
</dbReference>
<name>K0X6G5_9BACT</name>
<dbReference type="PANTHER" id="PTHR42959">
    <property type="entry name" value="CARBAMOYLTRANSFERASE"/>
    <property type="match status" value="1"/>
</dbReference>
<evidence type="ECO:0000259" key="10">
    <source>
        <dbReference type="PROSITE" id="PS51160"/>
    </source>
</evidence>
<evidence type="ECO:0000313" key="13">
    <source>
        <dbReference type="Proteomes" id="UP000006044"/>
    </source>
</evidence>
<gene>
    <name evidence="12" type="ORF">HMPREF9448_01923</name>
</gene>
<dbReference type="Pfam" id="PF07503">
    <property type="entry name" value="zf-HYPF"/>
    <property type="match status" value="2"/>
</dbReference>
<dbReference type="GeneID" id="77849147"/>
<dbReference type="Pfam" id="PF00708">
    <property type="entry name" value="Acylphosphatase"/>
    <property type="match status" value="1"/>
</dbReference>
<reference evidence="12 13" key="1">
    <citation type="submission" date="2012-08" db="EMBL/GenBank/DDBJ databases">
        <title>The Genome Sequence of Barnesiella intestinihominis YIT 11860.</title>
        <authorList>
            <consortium name="The Broad Institute Genome Sequencing Platform"/>
            <person name="Earl A."/>
            <person name="Ward D."/>
            <person name="Feldgarden M."/>
            <person name="Gevers D."/>
            <person name="Morotomi M."/>
            <person name="Walker B."/>
            <person name="Young S.K."/>
            <person name="Zeng Q."/>
            <person name="Gargeya S."/>
            <person name="Fitzgerald M."/>
            <person name="Haas B."/>
            <person name="Abouelleil A."/>
            <person name="Alvarado L."/>
            <person name="Arachchi H.M."/>
            <person name="Berlin A.M."/>
            <person name="Chapman S.B."/>
            <person name="Goldberg J."/>
            <person name="Griggs A."/>
            <person name="Gujja S."/>
            <person name="Hansen M."/>
            <person name="Howarth C."/>
            <person name="Imamovic A."/>
            <person name="Larimer J."/>
            <person name="McCowen C."/>
            <person name="Montmayeur A."/>
            <person name="Murphy C."/>
            <person name="Neiman D."/>
            <person name="Pearson M."/>
            <person name="Priest M."/>
            <person name="Roberts A."/>
            <person name="Saif S."/>
            <person name="Shea T."/>
            <person name="Sisk P."/>
            <person name="Sykes S."/>
            <person name="Wortman J."/>
            <person name="Nusbaum C."/>
            <person name="Birren B."/>
        </authorList>
    </citation>
    <scope>NUCLEOTIDE SEQUENCE [LARGE SCALE GENOMIC DNA]</scope>
    <source>
        <strain evidence="12 13">YIT 11860</strain>
    </source>
</reference>
<dbReference type="InterPro" id="IPR017968">
    <property type="entry name" value="Acylphosphatase_CS"/>
</dbReference>
<dbReference type="InterPro" id="IPR041440">
    <property type="entry name" value="HypF_C"/>
</dbReference>
<dbReference type="GO" id="GO:0003998">
    <property type="term" value="F:acylphosphatase activity"/>
    <property type="evidence" value="ECO:0007669"/>
    <property type="project" value="UniProtKB-EC"/>
</dbReference>
<evidence type="ECO:0000256" key="3">
    <source>
        <dbReference type="ARBA" id="ARBA00022598"/>
    </source>
</evidence>